<keyword evidence="2" id="KW-1185">Reference proteome</keyword>
<reference evidence="1" key="1">
    <citation type="submission" date="2022-08" db="UniProtKB">
        <authorList>
            <consortium name="EnsemblMetazoa"/>
        </authorList>
    </citation>
    <scope>IDENTIFICATION</scope>
    <source>
        <strain evidence="1">Dongola</strain>
    </source>
</reference>
<dbReference type="VEuPathDB" id="VectorBase:AARA014930"/>
<dbReference type="EMBL" id="APCN01001343">
    <property type="status" value="NOT_ANNOTATED_CDS"/>
    <property type="molecule type" value="Genomic_DNA"/>
</dbReference>
<dbReference type="AlphaFoldDB" id="A0A182IHK6"/>
<protein>
    <submittedName>
        <fullName evidence="1">Uncharacterized protein</fullName>
    </submittedName>
</protein>
<dbReference type="Proteomes" id="UP000075840">
    <property type="component" value="Unassembled WGS sequence"/>
</dbReference>
<accession>A0A182IHK6</accession>
<evidence type="ECO:0000313" key="1">
    <source>
        <dbReference type="EnsemblMetazoa" id="AARA014930-PA"/>
    </source>
</evidence>
<proteinExistence type="predicted"/>
<organism evidence="1 2">
    <name type="scientific">Anopheles arabiensis</name>
    <name type="common">Mosquito</name>
    <dbReference type="NCBI Taxonomy" id="7173"/>
    <lineage>
        <taxon>Eukaryota</taxon>
        <taxon>Metazoa</taxon>
        <taxon>Ecdysozoa</taxon>
        <taxon>Arthropoda</taxon>
        <taxon>Hexapoda</taxon>
        <taxon>Insecta</taxon>
        <taxon>Pterygota</taxon>
        <taxon>Neoptera</taxon>
        <taxon>Endopterygota</taxon>
        <taxon>Diptera</taxon>
        <taxon>Nematocera</taxon>
        <taxon>Culicoidea</taxon>
        <taxon>Culicidae</taxon>
        <taxon>Anophelinae</taxon>
        <taxon>Anopheles</taxon>
    </lineage>
</organism>
<dbReference type="EnsemblMetazoa" id="AARA014930-RA">
    <property type="protein sequence ID" value="AARA014930-PA"/>
    <property type="gene ID" value="AARA014930"/>
</dbReference>
<sequence length="107" mass="12614">MFLYNIINVIFIIFVTTIYAITKYYINKHYVQNILILILYGLYTSSTVHPYREHLFDQPFYTLSLLPCNALASQMWEFVSYDPPTYVTYVSTTNVSNIIFALILYLT</sequence>
<evidence type="ECO:0000313" key="2">
    <source>
        <dbReference type="Proteomes" id="UP000075840"/>
    </source>
</evidence>
<name>A0A182IHK6_ANOAR</name>